<gene>
    <name evidence="2" type="ORF">MSAN_00561500</name>
</gene>
<proteinExistence type="predicted"/>
<feature type="region of interest" description="Disordered" evidence="1">
    <location>
        <begin position="31"/>
        <end position="68"/>
    </location>
</feature>
<accession>A0A8H7DIH3</accession>
<name>A0A8H7DIH3_9AGAR</name>
<keyword evidence="3" id="KW-1185">Reference proteome</keyword>
<evidence type="ECO:0000256" key="1">
    <source>
        <dbReference type="SAM" id="MobiDB-lite"/>
    </source>
</evidence>
<sequence>MHPRSPSTRSPATPRLVRVCKIGAWGCRRAPNPHLPASTPAARNARPSTCAVVGDSPPGSRSPSRRMRPSRLVLAVQPTLTARRDGCAALTVQLAREQATVRALIRVSSRSKSIAR</sequence>
<evidence type="ECO:0000313" key="2">
    <source>
        <dbReference type="EMBL" id="KAF7373513.1"/>
    </source>
</evidence>
<comment type="caution">
    <text evidence="2">The sequence shown here is derived from an EMBL/GenBank/DDBJ whole genome shotgun (WGS) entry which is preliminary data.</text>
</comment>
<organism evidence="2 3">
    <name type="scientific">Mycena sanguinolenta</name>
    <dbReference type="NCBI Taxonomy" id="230812"/>
    <lineage>
        <taxon>Eukaryota</taxon>
        <taxon>Fungi</taxon>
        <taxon>Dikarya</taxon>
        <taxon>Basidiomycota</taxon>
        <taxon>Agaricomycotina</taxon>
        <taxon>Agaricomycetes</taxon>
        <taxon>Agaricomycetidae</taxon>
        <taxon>Agaricales</taxon>
        <taxon>Marasmiineae</taxon>
        <taxon>Mycenaceae</taxon>
        <taxon>Mycena</taxon>
    </lineage>
</organism>
<dbReference type="Proteomes" id="UP000623467">
    <property type="component" value="Unassembled WGS sequence"/>
</dbReference>
<dbReference type="EMBL" id="JACAZH010000003">
    <property type="protein sequence ID" value="KAF7373513.1"/>
    <property type="molecule type" value="Genomic_DNA"/>
</dbReference>
<reference evidence="2" key="1">
    <citation type="submission" date="2020-05" db="EMBL/GenBank/DDBJ databases">
        <title>Mycena genomes resolve the evolution of fungal bioluminescence.</title>
        <authorList>
            <person name="Tsai I.J."/>
        </authorList>
    </citation>
    <scope>NUCLEOTIDE SEQUENCE</scope>
    <source>
        <strain evidence="2">160909Yilan</strain>
    </source>
</reference>
<evidence type="ECO:0000313" key="3">
    <source>
        <dbReference type="Proteomes" id="UP000623467"/>
    </source>
</evidence>
<dbReference type="AlphaFoldDB" id="A0A8H7DIH3"/>
<protein>
    <submittedName>
        <fullName evidence="2">Uncharacterized protein</fullName>
    </submittedName>
</protein>